<dbReference type="UniPathway" id="UPA00115">
    <property type="reaction ID" value="UER00409"/>
</dbReference>
<dbReference type="PANTHER" id="PTHR11054">
    <property type="entry name" value="6-PHOSPHOGLUCONOLACTONASE"/>
    <property type="match status" value="1"/>
</dbReference>
<gene>
    <name evidence="7 9" type="primary">pgl</name>
    <name evidence="9" type="ORF">GYA55_02935</name>
</gene>
<dbReference type="CDD" id="cd01400">
    <property type="entry name" value="6PGL"/>
    <property type="match status" value="1"/>
</dbReference>
<evidence type="ECO:0000256" key="1">
    <source>
        <dbReference type="ARBA" id="ARBA00000832"/>
    </source>
</evidence>
<dbReference type="InterPro" id="IPR037171">
    <property type="entry name" value="NagB/RpiA_transferase-like"/>
</dbReference>
<evidence type="ECO:0000256" key="2">
    <source>
        <dbReference type="ARBA" id="ARBA00002681"/>
    </source>
</evidence>
<dbReference type="GO" id="GO:0005975">
    <property type="term" value="P:carbohydrate metabolic process"/>
    <property type="evidence" value="ECO:0007669"/>
    <property type="project" value="UniProtKB-UniRule"/>
</dbReference>
<proteinExistence type="inferred from homology"/>
<dbReference type="Gene3D" id="3.40.50.1360">
    <property type="match status" value="1"/>
</dbReference>
<evidence type="ECO:0000256" key="3">
    <source>
        <dbReference type="ARBA" id="ARBA00004961"/>
    </source>
</evidence>
<dbReference type="PANTHER" id="PTHR11054:SF0">
    <property type="entry name" value="6-PHOSPHOGLUCONOLACTONASE"/>
    <property type="match status" value="1"/>
</dbReference>
<comment type="catalytic activity">
    <reaction evidence="1 7">
        <text>6-phospho-D-glucono-1,5-lactone + H2O = 6-phospho-D-gluconate + H(+)</text>
        <dbReference type="Rhea" id="RHEA:12556"/>
        <dbReference type="ChEBI" id="CHEBI:15377"/>
        <dbReference type="ChEBI" id="CHEBI:15378"/>
        <dbReference type="ChEBI" id="CHEBI:57955"/>
        <dbReference type="ChEBI" id="CHEBI:58759"/>
        <dbReference type="EC" id="3.1.1.31"/>
    </reaction>
</comment>
<evidence type="ECO:0000256" key="4">
    <source>
        <dbReference type="ARBA" id="ARBA00010662"/>
    </source>
</evidence>
<accession>A0A7X9FPZ7</accession>
<evidence type="ECO:0000256" key="5">
    <source>
        <dbReference type="ARBA" id="ARBA00013198"/>
    </source>
</evidence>
<dbReference type="EC" id="3.1.1.31" evidence="5 7"/>
<feature type="non-terminal residue" evidence="9">
    <location>
        <position position="236"/>
    </location>
</feature>
<dbReference type="InterPro" id="IPR006148">
    <property type="entry name" value="Glc/Gal-6P_isomerase"/>
</dbReference>
<dbReference type="SUPFAM" id="SSF100950">
    <property type="entry name" value="NagB/RpiA/CoA transferase-like"/>
    <property type="match status" value="1"/>
</dbReference>
<dbReference type="Proteomes" id="UP000524246">
    <property type="component" value="Unassembled WGS sequence"/>
</dbReference>
<name>A0A7X9FPZ7_9DELT</name>
<dbReference type="NCBIfam" id="TIGR01198">
    <property type="entry name" value="pgl"/>
    <property type="match status" value="1"/>
</dbReference>
<dbReference type="InterPro" id="IPR005900">
    <property type="entry name" value="6-phosphogluconolactonase_DevB"/>
</dbReference>
<evidence type="ECO:0000313" key="9">
    <source>
        <dbReference type="EMBL" id="NMC62101.1"/>
    </source>
</evidence>
<comment type="similarity">
    <text evidence="4 7">Belongs to the glucosamine/galactosamine-6-phosphate isomerase family. 6-phosphogluconolactonase subfamily.</text>
</comment>
<sequence length="236" mass="25978">MPFSVEVIESRLFAGVVADELVASIQDIETEQEFCTIALAGGSTPAETYRLLSHPPRVNEINWPKLKLFLSDERWVPASDAQSNFKMIQETLLARIPSNGWSVYQVDTSMKSPEEAARKYSELIRANLSLDSSGVPVFDIILLGIGSDGHIASIFPGSKTFSESSSLFEVVPQPWDGNFRVTITPKLIMAARRVIVIAKGKAKADIIKKVIEGNDSNLNLPGRLLMEHPGDVSYFV</sequence>
<evidence type="ECO:0000256" key="7">
    <source>
        <dbReference type="RuleBase" id="RU365095"/>
    </source>
</evidence>
<evidence type="ECO:0000259" key="8">
    <source>
        <dbReference type="Pfam" id="PF01182"/>
    </source>
</evidence>
<comment type="function">
    <text evidence="2 7">Hydrolysis of 6-phosphogluconolactone to 6-phosphogluconate.</text>
</comment>
<comment type="caution">
    <text evidence="9">The sequence shown here is derived from an EMBL/GenBank/DDBJ whole genome shotgun (WGS) entry which is preliminary data.</text>
</comment>
<feature type="domain" description="Glucosamine/galactosamine-6-phosphate isomerase" evidence="8">
    <location>
        <begin position="14"/>
        <end position="227"/>
    </location>
</feature>
<protein>
    <recommendedName>
        <fullName evidence="6 7">6-phosphogluconolactonase</fullName>
        <shortName evidence="7">6PGL</shortName>
        <ecNumber evidence="5 7">3.1.1.31</ecNumber>
    </recommendedName>
</protein>
<dbReference type="InterPro" id="IPR039104">
    <property type="entry name" value="6PGL"/>
</dbReference>
<dbReference type="GO" id="GO:0006098">
    <property type="term" value="P:pentose-phosphate shunt"/>
    <property type="evidence" value="ECO:0007669"/>
    <property type="project" value="UniProtKB-UniPathway"/>
</dbReference>
<reference evidence="9 10" key="1">
    <citation type="journal article" date="2020" name="Biotechnol. Biofuels">
        <title>New insights from the biogas microbiome by comprehensive genome-resolved metagenomics of nearly 1600 species originating from multiple anaerobic digesters.</title>
        <authorList>
            <person name="Campanaro S."/>
            <person name="Treu L."/>
            <person name="Rodriguez-R L.M."/>
            <person name="Kovalovszki A."/>
            <person name="Ziels R.M."/>
            <person name="Maus I."/>
            <person name="Zhu X."/>
            <person name="Kougias P.G."/>
            <person name="Basile A."/>
            <person name="Luo G."/>
            <person name="Schluter A."/>
            <person name="Konstantinidis K.T."/>
            <person name="Angelidaki I."/>
        </authorList>
    </citation>
    <scope>NUCLEOTIDE SEQUENCE [LARGE SCALE GENOMIC DNA]</scope>
    <source>
        <strain evidence="9">AS27yjCOA_65</strain>
    </source>
</reference>
<dbReference type="Pfam" id="PF01182">
    <property type="entry name" value="Glucosamine_iso"/>
    <property type="match status" value="1"/>
</dbReference>
<dbReference type="EMBL" id="JAAZON010000115">
    <property type="protein sequence ID" value="NMC62101.1"/>
    <property type="molecule type" value="Genomic_DNA"/>
</dbReference>
<organism evidence="9 10">
    <name type="scientific">SAR324 cluster bacterium</name>
    <dbReference type="NCBI Taxonomy" id="2024889"/>
    <lineage>
        <taxon>Bacteria</taxon>
        <taxon>Deltaproteobacteria</taxon>
        <taxon>SAR324 cluster</taxon>
    </lineage>
</organism>
<comment type="pathway">
    <text evidence="3 7">Carbohydrate degradation; pentose phosphate pathway; D-ribulose 5-phosphate from D-glucose 6-phosphate (oxidative stage): step 2/3.</text>
</comment>
<keyword evidence="7 9" id="KW-0378">Hydrolase</keyword>
<evidence type="ECO:0000256" key="6">
    <source>
        <dbReference type="ARBA" id="ARBA00020337"/>
    </source>
</evidence>
<dbReference type="GO" id="GO:0017057">
    <property type="term" value="F:6-phosphogluconolactonase activity"/>
    <property type="evidence" value="ECO:0007669"/>
    <property type="project" value="UniProtKB-UniRule"/>
</dbReference>
<evidence type="ECO:0000313" key="10">
    <source>
        <dbReference type="Proteomes" id="UP000524246"/>
    </source>
</evidence>
<dbReference type="AlphaFoldDB" id="A0A7X9FPZ7"/>